<sequence>MTTTARAASDPTYAHDIILSYCSRKIVRGRSRYETGYKLHLLEWELVFRKYPIPDLGNQVLEVRETLGLPESHIFRRSSNPSQAALNHESIRFSSASIDRRRASDAQIPIHRPNNFSRATTPASTSIARPPRPPVVRASDRGDGATTPPPAYERTDPNPDSDLASAIIASLSVEQSSSGLRPSYNPPSGPPPSSSTDPGFISRRNVGGRSLEDPLLLLSTYHTYFLLDDSTSMQKDDRWADMVKAISSVVPLAANFDPEGVELHFVNSKEGRKGVRTEEEVEDVFARVIRPEGHTRMSLKLDTLLRNYIDRLESLEAGLRPLNLIVMTDGASLRASSSNTNPFVQSESPESIIAAAAKRLDHGNYPSNQLGIFFLQIGDDAEAREFLQDMDDSLPSRHNVRDLVDTISFNGLTSELNANDIEIVRKILLGGVDKRIDREL</sequence>
<dbReference type="PANTHER" id="PTHR34706:SF1">
    <property type="entry name" value="VWFA DOMAIN-CONTAINING PROTEIN"/>
    <property type="match status" value="1"/>
</dbReference>
<evidence type="ECO:0000259" key="2">
    <source>
        <dbReference type="PROSITE" id="PS50234"/>
    </source>
</evidence>
<protein>
    <submittedName>
        <fullName evidence="3">von Willebrand factor, type A</fullName>
    </submittedName>
</protein>
<dbReference type="InterPro" id="IPR036465">
    <property type="entry name" value="vWFA_dom_sf"/>
</dbReference>
<feature type="region of interest" description="Disordered" evidence="1">
    <location>
        <begin position="102"/>
        <end position="162"/>
    </location>
</feature>
<feature type="compositionally biased region" description="Pro residues" evidence="1">
    <location>
        <begin position="184"/>
        <end position="193"/>
    </location>
</feature>
<evidence type="ECO:0000313" key="3">
    <source>
        <dbReference type="EMBL" id="CDZ96163.1"/>
    </source>
</evidence>
<accession>A0A0F7SF96</accession>
<proteinExistence type="predicted"/>
<dbReference type="Gene3D" id="3.40.50.410">
    <property type="entry name" value="von Willebrand factor, type A domain"/>
    <property type="match status" value="1"/>
</dbReference>
<evidence type="ECO:0000256" key="1">
    <source>
        <dbReference type="SAM" id="MobiDB-lite"/>
    </source>
</evidence>
<feature type="compositionally biased region" description="Polar residues" evidence="1">
    <location>
        <begin position="114"/>
        <end position="127"/>
    </location>
</feature>
<dbReference type="PANTHER" id="PTHR34706">
    <property type="entry name" value="SLR1338 PROTEIN"/>
    <property type="match status" value="1"/>
</dbReference>
<feature type="region of interest" description="Disordered" evidence="1">
    <location>
        <begin position="175"/>
        <end position="206"/>
    </location>
</feature>
<dbReference type="InterPro" id="IPR002035">
    <property type="entry name" value="VWF_A"/>
</dbReference>
<dbReference type="AlphaFoldDB" id="A0A0F7SF96"/>
<name>A0A0F7SF96_PHARH</name>
<feature type="domain" description="VWFA" evidence="2">
    <location>
        <begin position="222"/>
        <end position="416"/>
    </location>
</feature>
<dbReference type="EMBL" id="LN483116">
    <property type="protein sequence ID" value="CDZ96163.1"/>
    <property type="molecule type" value="Genomic_DNA"/>
</dbReference>
<reference evidence="3" key="1">
    <citation type="submission" date="2014-08" db="EMBL/GenBank/DDBJ databases">
        <authorList>
            <person name="Sharma Rahul"/>
            <person name="Thines Marco"/>
        </authorList>
    </citation>
    <scope>NUCLEOTIDE SEQUENCE</scope>
</reference>
<organism evidence="3">
    <name type="scientific">Phaffia rhodozyma</name>
    <name type="common">Yeast</name>
    <name type="synonym">Xanthophyllomyces dendrorhous</name>
    <dbReference type="NCBI Taxonomy" id="264483"/>
    <lineage>
        <taxon>Eukaryota</taxon>
        <taxon>Fungi</taxon>
        <taxon>Dikarya</taxon>
        <taxon>Basidiomycota</taxon>
        <taxon>Agaricomycotina</taxon>
        <taxon>Tremellomycetes</taxon>
        <taxon>Cystofilobasidiales</taxon>
        <taxon>Mrakiaceae</taxon>
        <taxon>Phaffia</taxon>
    </lineage>
</organism>
<dbReference type="SUPFAM" id="SSF53300">
    <property type="entry name" value="vWA-like"/>
    <property type="match status" value="1"/>
</dbReference>
<dbReference type="PROSITE" id="PS50234">
    <property type="entry name" value="VWFA"/>
    <property type="match status" value="1"/>
</dbReference>